<protein>
    <submittedName>
        <fullName evidence="3">DUF4383 domain-containing protein</fullName>
    </submittedName>
</protein>
<comment type="caution">
    <text evidence="3">The sequence shown here is derived from an EMBL/GenBank/DDBJ whole genome shotgun (WGS) entry which is preliminary data.</text>
</comment>
<keyword evidence="2" id="KW-0472">Membrane</keyword>
<dbReference type="EMBL" id="JBHTIW010000022">
    <property type="protein sequence ID" value="MFD0922520.1"/>
    <property type="molecule type" value="Genomic_DNA"/>
</dbReference>
<evidence type="ECO:0000256" key="2">
    <source>
        <dbReference type="SAM" id="Phobius"/>
    </source>
</evidence>
<evidence type="ECO:0000313" key="3">
    <source>
        <dbReference type="EMBL" id="MFD0922520.1"/>
    </source>
</evidence>
<feature type="transmembrane region" description="Helical" evidence="2">
    <location>
        <begin position="41"/>
        <end position="67"/>
    </location>
</feature>
<evidence type="ECO:0000256" key="1">
    <source>
        <dbReference type="SAM" id="MobiDB-lite"/>
    </source>
</evidence>
<feature type="transmembrane region" description="Helical" evidence="2">
    <location>
        <begin position="113"/>
        <end position="132"/>
    </location>
</feature>
<dbReference type="Pfam" id="PF14325">
    <property type="entry name" value="DUF4383"/>
    <property type="match status" value="1"/>
</dbReference>
<feature type="region of interest" description="Disordered" evidence="1">
    <location>
        <begin position="135"/>
        <end position="154"/>
    </location>
</feature>
<feature type="transmembrane region" description="Helical" evidence="2">
    <location>
        <begin position="74"/>
        <end position="93"/>
    </location>
</feature>
<dbReference type="Proteomes" id="UP001597018">
    <property type="component" value="Unassembled WGS sequence"/>
</dbReference>
<keyword evidence="2" id="KW-0812">Transmembrane</keyword>
<gene>
    <name evidence="3" type="ORF">ACFQ16_22475</name>
</gene>
<evidence type="ECO:0000313" key="4">
    <source>
        <dbReference type="Proteomes" id="UP001597018"/>
    </source>
</evidence>
<keyword evidence="4" id="KW-1185">Reference proteome</keyword>
<sequence>MVERATGARTWSAVLDVEGAFLVALGLLALAGAGWHPSHDVAVLGVFHLNTAHAVLLVVVGAFALAASPFRRGMLVFATVQMVGGVLLFLYGTAESTVSPTRTALELGPAENFLHAGLAVLGFIVLCGVSAARPGRGERHRRRPPSGLRPRIGG</sequence>
<reference evidence="4" key="1">
    <citation type="journal article" date="2019" name="Int. J. Syst. Evol. Microbiol.">
        <title>The Global Catalogue of Microorganisms (GCM) 10K type strain sequencing project: providing services to taxonomists for standard genome sequencing and annotation.</title>
        <authorList>
            <consortium name="The Broad Institute Genomics Platform"/>
            <consortium name="The Broad Institute Genome Sequencing Center for Infectious Disease"/>
            <person name="Wu L."/>
            <person name="Ma J."/>
        </authorList>
    </citation>
    <scope>NUCLEOTIDE SEQUENCE [LARGE SCALE GENOMIC DNA]</scope>
    <source>
        <strain evidence="4">CCUG 56401</strain>
    </source>
</reference>
<keyword evidence="2" id="KW-1133">Transmembrane helix</keyword>
<proteinExistence type="predicted"/>
<organism evidence="3 4">
    <name type="scientific">Saccharopolyspora rosea</name>
    <dbReference type="NCBI Taxonomy" id="524884"/>
    <lineage>
        <taxon>Bacteria</taxon>
        <taxon>Bacillati</taxon>
        <taxon>Actinomycetota</taxon>
        <taxon>Actinomycetes</taxon>
        <taxon>Pseudonocardiales</taxon>
        <taxon>Pseudonocardiaceae</taxon>
        <taxon>Saccharopolyspora</taxon>
    </lineage>
</organism>
<dbReference type="RefSeq" id="WP_263252370.1">
    <property type="nucleotide sequence ID" value="NZ_BAABLT010000054.1"/>
</dbReference>
<accession>A0ABW3G0G5</accession>
<feature type="transmembrane region" description="Helical" evidence="2">
    <location>
        <begin position="12"/>
        <end position="35"/>
    </location>
</feature>
<name>A0ABW3G0G5_9PSEU</name>